<comment type="caution">
    <text evidence="2">The sequence shown here is derived from an EMBL/GenBank/DDBJ whole genome shotgun (WGS) entry which is preliminary data.</text>
</comment>
<feature type="region of interest" description="Disordered" evidence="1">
    <location>
        <begin position="205"/>
        <end position="286"/>
    </location>
</feature>
<feature type="compositionally biased region" description="Low complexity" evidence="1">
    <location>
        <begin position="484"/>
        <end position="505"/>
    </location>
</feature>
<feature type="region of interest" description="Disordered" evidence="1">
    <location>
        <begin position="146"/>
        <end position="189"/>
    </location>
</feature>
<evidence type="ECO:0000313" key="2">
    <source>
        <dbReference type="EMBL" id="GHP05232.1"/>
    </source>
</evidence>
<sequence>MASSALFRRVPLLVVVVGVGVISALAGGRNARVLLVSAQGGGRSGYSGVLLTTANDNNQDPNLQEEDVNSDVPLTAGATSPSLASSLQQRSNAAGGRGAYYNSRDGYRSNVQFGGFDQLDDFQAPPAGASTTNNLAARYENIYTAGGGRGGRASNDASLRQQQQQQQQTGGGGGRGGRSGLAATPASNIQLPTAGRTAAQIAASAAREVPSSSVRSRSGMEVTIDPVSRIGRAGRNPPPAPPAPPPAPPAPPPETPAPPPQTPAPPPDTPVPTPEPPPEPTPEPTQPIINIVINNEIGSTGNVSDRFGFNCNYGELAGFGGGYGVDASSYDGSYLGGYQSGLYGGFAPCGGYGYGGDYATTTNIVAQQEGGTAVPLPQEPTTNPQDDPYIQSAAILNAYGGAYGEIENTAAATTTNETNTTDTLAPSSNLSTTALVDLLNRLRSVMFSNTTTPLLNDPMTTLTTASTAKGVSVEEKMPAEIPRTTSTNTTTTNNNTTNTTAAALP</sequence>
<gene>
    <name evidence="2" type="ORF">PPROV_000398400</name>
</gene>
<feature type="compositionally biased region" description="Gly residues" evidence="1">
    <location>
        <begin position="169"/>
        <end position="179"/>
    </location>
</feature>
<protein>
    <submittedName>
        <fullName evidence="2">Uncharacterized protein</fullName>
    </submittedName>
</protein>
<dbReference type="AlphaFoldDB" id="A0A830HET6"/>
<dbReference type="Proteomes" id="UP000660262">
    <property type="component" value="Unassembled WGS sequence"/>
</dbReference>
<keyword evidence="3" id="KW-1185">Reference proteome</keyword>
<evidence type="ECO:0000313" key="3">
    <source>
        <dbReference type="Proteomes" id="UP000660262"/>
    </source>
</evidence>
<dbReference type="EMBL" id="BNJQ01000009">
    <property type="protein sequence ID" value="GHP05232.1"/>
    <property type="molecule type" value="Genomic_DNA"/>
</dbReference>
<organism evidence="2 3">
    <name type="scientific">Pycnococcus provasolii</name>
    <dbReference type="NCBI Taxonomy" id="41880"/>
    <lineage>
        <taxon>Eukaryota</taxon>
        <taxon>Viridiplantae</taxon>
        <taxon>Chlorophyta</taxon>
        <taxon>Pseudoscourfieldiophyceae</taxon>
        <taxon>Pseudoscourfieldiales</taxon>
        <taxon>Pycnococcaceae</taxon>
        <taxon>Pycnococcus</taxon>
    </lineage>
</organism>
<feature type="compositionally biased region" description="Low complexity" evidence="1">
    <location>
        <begin position="205"/>
        <end position="217"/>
    </location>
</feature>
<reference evidence="2" key="1">
    <citation type="submission" date="2020-10" db="EMBL/GenBank/DDBJ databases">
        <title>Unveiling of a novel bifunctional photoreceptor, Dualchrome1, isolated from a cosmopolitan green alga.</title>
        <authorList>
            <person name="Suzuki S."/>
            <person name="Kawachi M."/>
        </authorList>
    </citation>
    <scope>NUCLEOTIDE SEQUENCE</scope>
    <source>
        <strain evidence="2">NIES 2893</strain>
    </source>
</reference>
<accession>A0A830HET6</accession>
<feature type="compositionally biased region" description="Pro residues" evidence="1">
    <location>
        <begin position="236"/>
        <end position="285"/>
    </location>
</feature>
<evidence type="ECO:0000256" key="1">
    <source>
        <dbReference type="SAM" id="MobiDB-lite"/>
    </source>
</evidence>
<dbReference type="PRINTS" id="PR01217">
    <property type="entry name" value="PRICHEXTENSN"/>
</dbReference>
<proteinExistence type="predicted"/>
<feature type="region of interest" description="Disordered" evidence="1">
    <location>
        <begin position="479"/>
        <end position="505"/>
    </location>
</feature>
<name>A0A830HET6_9CHLO</name>